<comment type="subcellular location">
    <subcellularLocation>
        <location evidence="1">Cell membrane</location>
        <topology evidence="1">Multi-pass membrane protein</topology>
    </subcellularLocation>
</comment>
<comment type="similarity">
    <text evidence="2">Belongs to the CitM (TC 2.A.11) transporter family.</text>
</comment>
<dbReference type="RefSeq" id="WP_031503509.1">
    <property type="nucleotide sequence ID" value="NC_022795.1"/>
</dbReference>
<dbReference type="PANTHER" id="PTHR43568:SF1">
    <property type="entry name" value="P PROTEIN"/>
    <property type="match status" value="1"/>
</dbReference>
<dbReference type="EMBL" id="CP007141">
    <property type="protein sequence ID" value="AJC73133.1"/>
    <property type="molecule type" value="Genomic_DNA"/>
</dbReference>
<feature type="transmembrane region" description="Helical" evidence="8">
    <location>
        <begin position="355"/>
        <end position="381"/>
    </location>
</feature>
<feature type="transmembrane region" description="Helical" evidence="8">
    <location>
        <begin position="314"/>
        <end position="343"/>
    </location>
</feature>
<dbReference type="KEGG" id="phy:AJ81_01730"/>
<dbReference type="GO" id="GO:0015105">
    <property type="term" value="F:arsenite transmembrane transporter activity"/>
    <property type="evidence" value="ECO:0007669"/>
    <property type="project" value="InterPro"/>
</dbReference>
<dbReference type="STRING" id="1123384.AJ81_01730"/>
<evidence type="ECO:0000313" key="10">
    <source>
        <dbReference type="EMBL" id="AJC73133.1"/>
    </source>
</evidence>
<dbReference type="InterPro" id="IPR000802">
    <property type="entry name" value="Arsenical_pump_ArsB"/>
</dbReference>
<sequence length="424" mass="45786">MVKQIVAMFLFFLAYYVILSRSRRTSVKVFLLGLIAAVLKLSEGLTTENISRVVDFNTIGLLLGMMIIVSVLKSTGFFQMASVYAVRLGRGNLRRTVSMLAVFIAILSAFLDNVTTLLIFAPILFLVSDAAEVDPSKVLVLGVIASNVGGMATMIGDPPNIVIGNASGLSFASFIVHLAPMSFLMLLISLRMLSSVVSVDRASEAGLKRLAATNPREAITDKKLLLRTATIFVATICAFAFHEALDIDMAFIALLGATLSLIVANKSFEDVAKEIEWDTLFFFMGLFSLTHVMQELGLLSGFASLISMVRSRSLLLVVLVWLSAVMGSLLSAVPTTVVLVPVVKYLIGLGYSTHLWWAIALGVGLGANLTPIGAAVNIVGISLLKRFTGKSVSFREFFQTSFAWVLTGLIIASLYMVVMAFVGW</sequence>
<evidence type="ECO:0000256" key="3">
    <source>
        <dbReference type="ARBA" id="ARBA00022448"/>
    </source>
</evidence>
<dbReference type="PRINTS" id="PR00758">
    <property type="entry name" value="ARSENICPUMP"/>
</dbReference>
<keyword evidence="4" id="KW-1003">Cell membrane</keyword>
<dbReference type="Proteomes" id="UP000077469">
    <property type="component" value="Chromosome"/>
</dbReference>
<evidence type="ECO:0000256" key="8">
    <source>
        <dbReference type="SAM" id="Phobius"/>
    </source>
</evidence>
<name>A0A0X1KPF5_9THEM</name>
<dbReference type="PATRIC" id="fig|1123384.7.peg.343"/>
<keyword evidence="3" id="KW-0813">Transport</keyword>
<dbReference type="OrthoDB" id="9765532at2"/>
<feature type="domain" description="Citrate transporter-like" evidence="9">
    <location>
        <begin position="17"/>
        <end position="362"/>
    </location>
</feature>
<dbReference type="Pfam" id="PF03600">
    <property type="entry name" value="CitMHS"/>
    <property type="match status" value="1"/>
</dbReference>
<evidence type="ECO:0000256" key="7">
    <source>
        <dbReference type="ARBA" id="ARBA00023136"/>
    </source>
</evidence>
<evidence type="ECO:0000313" key="11">
    <source>
        <dbReference type="Proteomes" id="UP000077469"/>
    </source>
</evidence>
<dbReference type="PaxDb" id="1123384-AJ81_01730"/>
<dbReference type="AlphaFoldDB" id="A0A0X1KPF5"/>
<gene>
    <name evidence="10" type="ORF">AJ81_01730</name>
</gene>
<reference evidence="10 11" key="1">
    <citation type="submission" date="2014-01" db="EMBL/GenBank/DDBJ databases">
        <title>Genome sequencing of Thermotog hypogea.</title>
        <authorList>
            <person name="Zhang X."/>
            <person name="Alvare G."/>
            <person name="Fristensky B."/>
            <person name="Chen L."/>
            <person name="Suen T."/>
            <person name="Chen Q."/>
            <person name="Ma K."/>
        </authorList>
    </citation>
    <scope>NUCLEOTIDE SEQUENCE [LARGE SCALE GENOMIC DNA]</scope>
    <source>
        <strain evidence="10 11">DSM 11164</strain>
    </source>
</reference>
<evidence type="ECO:0000256" key="5">
    <source>
        <dbReference type="ARBA" id="ARBA00022692"/>
    </source>
</evidence>
<keyword evidence="5 8" id="KW-0812">Transmembrane</keyword>
<keyword evidence="7 8" id="KW-0472">Membrane</keyword>
<feature type="transmembrane region" description="Helical" evidence="8">
    <location>
        <begin position="224"/>
        <end position="242"/>
    </location>
</feature>
<evidence type="ECO:0000259" key="9">
    <source>
        <dbReference type="Pfam" id="PF03600"/>
    </source>
</evidence>
<keyword evidence="11" id="KW-1185">Reference proteome</keyword>
<feature type="transmembrane region" description="Helical" evidence="8">
    <location>
        <begin position="402"/>
        <end position="422"/>
    </location>
</feature>
<dbReference type="GO" id="GO:0005886">
    <property type="term" value="C:plasma membrane"/>
    <property type="evidence" value="ECO:0007669"/>
    <property type="project" value="UniProtKB-SubCell"/>
</dbReference>
<keyword evidence="6 8" id="KW-1133">Transmembrane helix</keyword>
<dbReference type="InterPro" id="IPR004680">
    <property type="entry name" value="Cit_transptr-like_dom"/>
</dbReference>
<feature type="transmembrane region" description="Helical" evidence="8">
    <location>
        <begin position="280"/>
        <end position="302"/>
    </location>
</feature>
<organism evidence="10 11">
    <name type="scientific">Pseudothermotoga hypogea DSM 11164 = NBRC 106472</name>
    <dbReference type="NCBI Taxonomy" id="1123384"/>
    <lineage>
        <taxon>Bacteria</taxon>
        <taxon>Thermotogati</taxon>
        <taxon>Thermotogota</taxon>
        <taxon>Thermotogae</taxon>
        <taxon>Thermotogales</taxon>
        <taxon>Thermotogaceae</taxon>
        <taxon>Pseudothermotoga</taxon>
    </lineage>
</organism>
<protein>
    <submittedName>
        <fullName evidence="10">Citrate transporter</fullName>
    </submittedName>
</protein>
<feature type="transmembrane region" description="Helical" evidence="8">
    <location>
        <begin position="60"/>
        <end position="86"/>
    </location>
</feature>
<evidence type="ECO:0000256" key="4">
    <source>
        <dbReference type="ARBA" id="ARBA00022475"/>
    </source>
</evidence>
<proteinExistence type="inferred from homology"/>
<feature type="transmembrane region" description="Helical" evidence="8">
    <location>
        <begin position="98"/>
        <end position="126"/>
    </location>
</feature>
<dbReference type="PANTHER" id="PTHR43568">
    <property type="entry name" value="P PROTEIN"/>
    <property type="match status" value="1"/>
</dbReference>
<evidence type="ECO:0000256" key="1">
    <source>
        <dbReference type="ARBA" id="ARBA00004651"/>
    </source>
</evidence>
<evidence type="ECO:0000256" key="2">
    <source>
        <dbReference type="ARBA" id="ARBA00009843"/>
    </source>
</evidence>
<accession>A0A0X1KPF5</accession>
<evidence type="ECO:0000256" key="6">
    <source>
        <dbReference type="ARBA" id="ARBA00022989"/>
    </source>
</evidence>
<feature type="transmembrane region" description="Helical" evidence="8">
    <location>
        <begin position="168"/>
        <end position="190"/>
    </location>
</feature>
<dbReference type="InterPro" id="IPR051475">
    <property type="entry name" value="Diverse_Ion_Transporter"/>
</dbReference>